<organism evidence="2 3">
    <name type="scientific">Leishmania martiniquensis</name>
    <dbReference type="NCBI Taxonomy" id="1580590"/>
    <lineage>
        <taxon>Eukaryota</taxon>
        <taxon>Discoba</taxon>
        <taxon>Euglenozoa</taxon>
        <taxon>Kinetoplastea</taxon>
        <taxon>Metakinetoplastina</taxon>
        <taxon>Trypanosomatida</taxon>
        <taxon>Trypanosomatidae</taxon>
        <taxon>Leishmaniinae</taxon>
        <taxon>Leishmania</taxon>
    </lineage>
</organism>
<feature type="compositionally biased region" description="Low complexity" evidence="1">
    <location>
        <begin position="289"/>
        <end position="304"/>
    </location>
</feature>
<dbReference type="OrthoDB" id="267168at2759"/>
<dbReference type="Proteomes" id="UP000673552">
    <property type="component" value="Unassembled WGS sequence"/>
</dbReference>
<feature type="region of interest" description="Disordered" evidence="1">
    <location>
        <begin position="1"/>
        <end position="21"/>
    </location>
</feature>
<dbReference type="RefSeq" id="XP_067175657.1">
    <property type="nucleotide sequence ID" value="XM_067320282.1"/>
</dbReference>
<dbReference type="KEGG" id="lmat:92512794"/>
<feature type="region of interest" description="Disordered" evidence="1">
    <location>
        <begin position="559"/>
        <end position="599"/>
    </location>
</feature>
<accession>A0A836GA46</accession>
<proteinExistence type="predicted"/>
<reference evidence="3" key="1">
    <citation type="journal article" date="2021" name="Microbiol. Resour. Announc.">
        <title>LGAAP: Leishmaniinae Genome Assembly and Annotation Pipeline.</title>
        <authorList>
            <person name="Almutairi H."/>
            <person name="Urbaniak M.D."/>
            <person name="Bates M.D."/>
            <person name="Jariyapan N."/>
            <person name="Kwakye-Nuako G."/>
            <person name="Thomaz-Soccol V."/>
            <person name="Al-Salem W.S."/>
            <person name="Dillon R.J."/>
            <person name="Bates P.A."/>
            <person name="Gatherer D."/>
        </authorList>
    </citation>
    <scope>NUCLEOTIDE SEQUENCE [LARGE SCALE GENOMIC DNA]</scope>
</reference>
<dbReference type="EMBL" id="JAFEUZ010000033">
    <property type="protein sequence ID" value="KAG5469484.1"/>
    <property type="molecule type" value="Genomic_DNA"/>
</dbReference>
<feature type="compositionally biased region" description="Polar residues" evidence="1">
    <location>
        <begin position="12"/>
        <end position="21"/>
    </location>
</feature>
<feature type="region of interest" description="Disordered" evidence="1">
    <location>
        <begin position="270"/>
        <end position="304"/>
    </location>
</feature>
<keyword evidence="3" id="KW-1185">Reference proteome</keyword>
<evidence type="ECO:0000313" key="3">
    <source>
        <dbReference type="Proteomes" id="UP000673552"/>
    </source>
</evidence>
<evidence type="ECO:0000313" key="2">
    <source>
        <dbReference type="EMBL" id="KAG5469484.1"/>
    </source>
</evidence>
<feature type="compositionally biased region" description="Low complexity" evidence="1">
    <location>
        <begin position="244"/>
        <end position="258"/>
    </location>
</feature>
<dbReference type="AlphaFoldDB" id="A0A836GA46"/>
<feature type="region of interest" description="Disordered" evidence="1">
    <location>
        <begin position="233"/>
        <end position="258"/>
    </location>
</feature>
<gene>
    <name evidence="2" type="ORF">LSCM1_02705</name>
</gene>
<reference evidence="3" key="2">
    <citation type="journal article" date="2021" name="Sci. Data">
        <title>Chromosome-scale genome sequencing, assembly and annotation of six genomes from subfamily Leishmaniinae.</title>
        <authorList>
            <person name="Almutairi H."/>
            <person name="Urbaniak M.D."/>
            <person name="Bates M.D."/>
            <person name="Jariyapan N."/>
            <person name="Kwakye-Nuako G."/>
            <person name="Thomaz Soccol V."/>
            <person name="Al-Salem W.S."/>
            <person name="Dillon R.J."/>
            <person name="Bates P.A."/>
            <person name="Gatherer D."/>
        </authorList>
    </citation>
    <scope>NUCLEOTIDE SEQUENCE [LARGE SCALE GENOMIC DNA]</scope>
</reference>
<feature type="region of interest" description="Disordered" evidence="1">
    <location>
        <begin position="366"/>
        <end position="429"/>
    </location>
</feature>
<feature type="compositionally biased region" description="Polar residues" evidence="1">
    <location>
        <begin position="395"/>
        <end position="412"/>
    </location>
</feature>
<dbReference type="GeneID" id="92512794"/>
<protein>
    <submittedName>
        <fullName evidence="2">Uncharacterized protein</fullName>
    </submittedName>
</protein>
<evidence type="ECO:0000256" key="1">
    <source>
        <dbReference type="SAM" id="MobiDB-lite"/>
    </source>
</evidence>
<sequence>MGGGGGGRKQGTDSLTGSSGTPIAENGAKLCRGCTTTKAVRPSVLRPNLSHFSPTSSAPFAFTLVSADGASFPFSVTADMCANSLYLRTARDVGASEGSVPVGSAQAIRDYVAYLQYSEFRKQLAAELARSTAAAIVATTASPLPAAAPITGVSRADEGARRGGACDACAAVQPSMFPWDEDELGQNGVHGYSVQPLDCDRAYTCHANRLRHWLTSTELASFRGETAFEDPALAGIGDERRGRSPLTATSAPTPSSNAALSLESLPLAMTPVNAPEGTRHQHHSSQRFAATPPLSPPSSTSLSSSVSSASLEAYENAARAVGGPYDRWQRKRLGEELGYGELVALGDPEGLFFIERVLLAYESAPGAASAPTTGSRWPGETAAKDAGGSEEVLAPQSSQSAHSVPAASQKTPGRTAAASSASFRSHPDPNVALTARQQCRLLELISVADFMCTQSLVELCATYLATWLMDSTAEDIVQSFLTTAGSISVVAGAGACSAPTLFQATGAASFNEPWVAPVRREDVVPGKVREATRVSLTSAGASCMSGAGTPHMETVTATSKKRSPAAAAAVGKRVSKQKGSHAASKDANAAEPLGENGEGRATTTITITSSTADGPADASLLLTGDQRLALLRQMKRDNSIMVCPY</sequence>
<comment type="caution">
    <text evidence="2">The sequence shown here is derived from an EMBL/GenBank/DDBJ whole genome shotgun (WGS) entry which is preliminary data.</text>
</comment>
<name>A0A836GA46_9TRYP</name>